<dbReference type="NCBIfam" id="TIGR00041">
    <property type="entry name" value="DTMP_kinase"/>
    <property type="match status" value="1"/>
</dbReference>
<keyword evidence="5 11" id="KW-0545">Nucleotide biosynthesis</keyword>
<feature type="domain" description="Thymidylate kinase-like" evidence="12">
    <location>
        <begin position="8"/>
        <end position="199"/>
    </location>
</feature>
<organism evidence="13 14">
    <name type="scientific">Candidatus Erwinia haradaeae</name>
    <dbReference type="NCBI Taxonomy" id="1922217"/>
    <lineage>
        <taxon>Bacteria</taxon>
        <taxon>Pseudomonadati</taxon>
        <taxon>Pseudomonadota</taxon>
        <taxon>Gammaproteobacteria</taxon>
        <taxon>Enterobacterales</taxon>
        <taxon>Erwiniaceae</taxon>
        <taxon>Erwinia</taxon>
    </lineage>
</organism>
<keyword evidence="8 11" id="KW-0067">ATP-binding</keyword>
<evidence type="ECO:0000256" key="2">
    <source>
        <dbReference type="ARBA" id="ARBA00012980"/>
    </source>
</evidence>
<dbReference type="PANTHER" id="PTHR10344">
    <property type="entry name" value="THYMIDYLATE KINASE"/>
    <property type="match status" value="1"/>
</dbReference>
<dbReference type="Pfam" id="PF02223">
    <property type="entry name" value="Thymidylate_kin"/>
    <property type="match status" value="1"/>
</dbReference>
<evidence type="ECO:0000259" key="12">
    <source>
        <dbReference type="Pfam" id="PF02223"/>
    </source>
</evidence>
<keyword evidence="7 11" id="KW-0418">Kinase</keyword>
<keyword evidence="6 11" id="KW-0547">Nucleotide-binding</keyword>
<sequence length="212" mass="24205">MKGKFIVIEGLEGAGKTTSSYIVASLLRKYGINNIICTREPGGTPLAEKLRTIITNDITQKEHITHYTELLILYAARIQLVENVIKPALMRGTWVIGDRHTLSSQAYQGGGRGINHDFILHLQQEIMGNFIPDLTLYLDVTPEISLQRTKKRGQLDRIEKESLYFFTCVRNYYLTLVQTSNNIKTVDASQSQEKVTHNIKKIIQQWLQHVHL</sequence>
<name>A0A451D2N5_9GAMM</name>
<evidence type="ECO:0000256" key="5">
    <source>
        <dbReference type="ARBA" id="ARBA00022727"/>
    </source>
</evidence>
<dbReference type="PROSITE" id="PS01331">
    <property type="entry name" value="THYMIDYLATE_KINASE"/>
    <property type="match status" value="1"/>
</dbReference>
<proteinExistence type="inferred from homology"/>
<dbReference type="CDD" id="cd01672">
    <property type="entry name" value="TMPK"/>
    <property type="match status" value="1"/>
</dbReference>
<dbReference type="InterPro" id="IPR018095">
    <property type="entry name" value="Thymidylate_kin_CS"/>
</dbReference>
<protein>
    <recommendedName>
        <fullName evidence="3 11">Thymidylate kinase</fullName>
        <ecNumber evidence="2 11">2.7.4.9</ecNumber>
    </recommendedName>
    <alternativeName>
        <fullName evidence="9 11">dTMP kinase</fullName>
    </alternativeName>
</protein>
<evidence type="ECO:0000313" key="13">
    <source>
        <dbReference type="EMBL" id="VFP79909.1"/>
    </source>
</evidence>
<dbReference type="EMBL" id="LR217703">
    <property type="protein sequence ID" value="VFP79909.1"/>
    <property type="molecule type" value="Genomic_DNA"/>
</dbReference>
<dbReference type="GO" id="GO:0006235">
    <property type="term" value="P:dTTP biosynthetic process"/>
    <property type="evidence" value="ECO:0007669"/>
    <property type="project" value="UniProtKB-UniRule"/>
</dbReference>
<dbReference type="EC" id="2.7.4.9" evidence="2 11"/>
<dbReference type="FunFam" id="3.40.50.300:FF:000321">
    <property type="entry name" value="Thymidylate kinase"/>
    <property type="match status" value="1"/>
</dbReference>
<comment type="function">
    <text evidence="11">Phosphorylation of dTMP to form dTDP in both de novo and salvage pathways of dTTP synthesis.</text>
</comment>
<evidence type="ECO:0000256" key="11">
    <source>
        <dbReference type="HAMAP-Rule" id="MF_00165"/>
    </source>
</evidence>
<evidence type="ECO:0000256" key="6">
    <source>
        <dbReference type="ARBA" id="ARBA00022741"/>
    </source>
</evidence>
<comment type="similarity">
    <text evidence="1 11">Belongs to the thymidylate kinase family.</text>
</comment>
<evidence type="ECO:0000313" key="14">
    <source>
        <dbReference type="Proteomes" id="UP000294412"/>
    </source>
</evidence>
<keyword evidence="4 11" id="KW-0808">Transferase</keyword>
<dbReference type="AlphaFoldDB" id="A0A451D2N5"/>
<dbReference type="GO" id="GO:0004798">
    <property type="term" value="F:dTMP kinase activity"/>
    <property type="evidence" value="ECO:0007669"/>
    <property type="project" value="UniProtKB-UniRule"/>
</dbReference>
<evidence type="ECO:0000256" key="9">
    <source>
        <dbReference type="ARBA" id="ARBA00029962"/>
    </source>
</evidence>
<dbReference type="InterPro" id="IPR018094">
    <property type="entry name" value="Thymidylate_kinase"/>
</dbReference>
<evidence type="ECO:0000256" key="7">
    <source>
        <dbReference type="ARBA" id="ARBA00022777"/>
    </source>
</evidence>
<reference evidence="13 14" key="1">
    <citation type="submission" date="2019-02" db="EMBL/GenBank/DDBJ databases">
        <authorList>
            <person name="Manzano-Marin A."/>
            <person name="Manzano-Marin A."/>
        </authorList>
    </citation>
    <scope>NUCLEOTIDE SEQUENCE [LARGE SCALE GENOMIC DNA]</scope>
    <source>
        <strain evidence="13 14">ErCicuneomaculata</strain>
    </source>
</reference>
<dbReference type="Gene3D" id="3.40.50.300">
    <property type="entry name" value="P-loop containing nucleotide triphosphate hydrolases"/>
    <property type="match status" value="1"/>
</dbReference>
<feature type="binding site" evidence="11">
    <location>
        <begin position="10"/>
        <end position="17"/>
    </location>
    <ligand>
        <name>ATP</name>
        <dbReference type="ChEBI" id="CHEBI:30616"/>
    </ligand>
</feature>
<evidence type="ECO:0000256" key="4">
    <source>
        <dbReference type="ARBA" id="ARBA00022679"/>
    </source>
</evidence>
<evidence type="ECO:0000256" key="1">
    <source>
        <dbReference type="ARBA" id="ARBA00009776"/>
    </source>
</evidence>
<dbReference type="GO" id="GO:0005524">
    <property type="term" value="F:ATP binding"/>
    <property type="evidence" value="ECO:0007669"/>
    <property type="project" value="UniProtKB-UniRule"/>
</dbReference>
<dbReference type="InterPro" id="IPR039430">
    <property type="entry name" value="Thymidylate_kin-like_dom"/>
</dbReference>
<comment type="catalytic activity">
    <reaction evidence="10 11">
        <text>dTMP + ATP = dTDP + ADP</text>
        <dbReference type="Rhea" id="RHEA:13517"/>
        <dbReference type="ChEBI" id="CHEBI:30616"/>
        <dbReference type="ChEBI" id="CHEBI:58369"/>
        <dbReference type="ChEBI" id="CHEBI:63528"/>
        <dbReference type="ChEBI" id="CHEBI:456216"/>
        <dbReference type="EC" id="2.7.4.9"/>
    </reaction>
</comment>
<dbReference type="GO" id="GO:0005829">
    <property type="term" value="C:cytosol"/>
    <property type="evidence" value="ECO:0007669"/>
    <property type="project" value="TreeGrafter"/>
</dbReference>
<dbReference type="RefSeq" id="WP_157993638.1">
    <property type="nucleotide sequence ID" value="NZ_LR217703.1"/>
</dbReference>
<dbReference type="InterPro" id="IPR027417">
    <property type="entry name" value="P-loop_NTPase"/>
</dbReference>
<evidence type="ECO:0000256" key="10">
    <source>
        <dbReference type="ARBA" id="ARBA00048743"/>
    </source>
</evidence>
<dbReference type="GO" id="GO:0006227">
    <property type="term" value="P:dUDP biosynthetic process"/>
    <property type="evidence" value="ECO:0007669"/>
    <property type="project" value="TreeGrafter"/>
</dbReference>
<dbReference type="GO" id="GO:0006233">
    <property type="term" value="P:dTDP biosynthetic process"/>
    <property type="evidence" value="ECO:0007669"/>
    <property type="project" value="InterPro"/>
</dbReference>
<evidence type="ECO:0000256" key="8">
    <source>
        <dbReference type="ARBA" id="ARBA00022840"/>
    </source>
</evidence>
<gene>
    <name evidence="11 13" type="primary">tmk</name>
    <name evidence="13" type="ORF">ERCICUMA2628_442</name>
</gene>
<dbReference type="Proteomes" id="UP000294412">
    <property type="component" value="Chromosome"/>
</dbReference>
<dbReference type="PANTHER" id="PTHR10344:SF4">
    <property type="entry name" value="UMP-CMP KINASE 2, MITOCHONDRIAL"/>
    <property type="match status" value="1"/>
</dbReference>
<evidence type="ECO:0000256" key="3">
    <source>
        <dbReference type="ARBA" id="ARBA00017144"/>
    </source>
</evidence>
<accession>A0A451D2N5</accession>
<dbReference type="OrthoDB" id="9774907at2"/>
<dbReference type="HAMAP" id="MF_00165">
    <property type="entry name" value="Thymidylate_kinase"/>
    <property type="match status" value="1"/>
</dbReference>
<dbReference type="SUPFAM" id="SSF52540">
    <property type="entry name" value="P-loop containing nucleoside triphosphate hydrolases"/>
    <property type="match status" value="1"/>
</dbReference>